<protein>
    <recommendedName>
        <fullName evidence="4">DUF624 domain-containing protein</fullName>
    </recommendedName>
</protein>
<reference evidence="2" key="1">
    <citation type="journal article" date="2021" name="PeerJ">
        <title>Extensive microbial diversity within the chicken gut microbiome revealed by metagenomics and culture.</title>
        <authorList>
            <person name="Gilroy R."/>
            <person name="Ravi A."/>
            <person name="Getino M."/>
            <person name="Pursley I."/>
            <person name="Horton D.L."/>
            <person name="Alikhan N.F."/>
            <person name="Baker D."/>
            <person name="Gharbi K."/>
            <person name="Hall N."/>
            <person name="Watson M."/>
            <person name="Adriaenssens E.M."/>
            <person name="Foster-Nyarko E."/>
            <person name="Jarju S."/>
            <person name="Secka A."/>
            <person name="Antonio M."/>
            <person name="Oren A."/>
            <person name="Chaudhuri R.R."/>
            <person name="La Ragione R."/>
            <person name="Hildebrand F."/>
            <person name="Pallen M.J."/>
        </authorList>
    </citation>
    <scope>NUCLEOTIDE SEQUENCE</scope>
    <source>
        <strain evidence="2">ChiHcolR34-3080</strain>
    </source>
</reference>
<accession>A0A9D1QBC9</accession>
<dbReference type="AlphaFoldDB" id="A0A9D1QBC9"/>
<organism evidence="2 3">
    <name type="scientific">Candidatus Faecalibacterium intestinigallinarum</name>
    <dbReference type="NCBI Taxonomy" id="2838581"/>
    <lineage>
        <taxon>Bacteria</taxon>
        <taxon>Bacillati</taxon>
        <taxon>Bacillota</taxon>
        <taxon>Clostridia</taxon>
        <taxon>Eubacteriales</taxon>
        <taxon>Oscillospiraceae</taxon>
        <taxon>Faecalibacterium</taxon>
    </lineage>
</organism>
<evidence type="ECO:0000313" key="3">
    <source>
        <dbReference type="Proteomes" id="UP000823933"/>
    </source>
</evidence>
<evidence type="ECO:0000313" key="2">
    <source>
        <dbReference type="EMBL" id="HIW09042.1"/>
    </source>
</evidence>
<dbReference type="EMBL" id="DXHQ01000078">
    <property type="protein sequence ID" value="HIW09042.1"/>
    <property type="molecule type" value="Genomic_DNA"/>
</dbReference>
<keyword evidence="1" id="KW-0472">Membrane</keyword>
<evidence type="ECO:0008006" key="4">
    <source>
        <dbReference type="Google" id="ProtNLM"/>
    </source>
</evidence>
<comment type="caution">
    <text evidence="2">The sequence shown here is derived from an EMBL/GenBank/DDBJ whole genome shotgun (WGS) entry which is preliminary data.</text>
</comment>
<feature type="transmembrane region" description="Helical" evidence="1">
    <location>
        <begin position="36"/>
        <end position="56"/>
    </location>
</feature>
<gene>
    <name evidence="2" type="ORF">H9890_06565</name>
</gene>
<feature type="transmembrane region" description="Helical" evidence="1">
    <location>
        <begin position="145"/>
        <end position="165"/>
    </location>
</feature>
<dbReference type="Proteomes" id="UP000823933">
    <property type="component" value="Unassembled WGS sequence"/>
</dbReference>
<keyword evidence="1" id="KW-0812">Transmembrane</keyword>
<feature type="transmembrane region" description="Helical" evidence="1">
    <location>
        <begin position="62"/>
        <end position="82"/>
    </location>
</feature>
<feature type="transmembrane region" description="Helical" evidence="1">
    <location>
        <begin position="213"/>
        <end position="232"/>
    </location>
</feature>
<sequence length="258" mass="28811">MGLFFADDSYDESRRMTGFARYKQLLSFYAGRWVKLNLLAALGALPLAAGIAFSILTSSVVVLLPASLIGGTVFGPFLAALYDSIFRGLRDAPGSWREHWRRSWRQNAKASLAPGALLGLLAGLYAFMLYMMWSAALPPTPGTVALLVFSALLFLALNLLYWPQLVLFQQGAKARLYNAVLFTIRYFWRVMGAAALALAWTAAFVLFAPWTLLLAPFIGLWFILFVCEFILYSRLDSALQIEEQFRAVEGDPWKEENA</sequence>
<feature type="transmembrane region" description="Helical" evidence="1">
    <location>
        <begin position="186"/>
        <end position="207"/>
    </location>
</feature>
<evidence type="ECO:0000256" key="1">
    <source>
        <dbReference type="SAM" id="Phobius"/>
    </source>
</evidence>
<reference evidence="2" key="2">
    <citation type="submission" date="2021-04" db="EMBL/GenBank/DDBJ databases">
        <authorList>
            <person name="Gilroy R."/>
        </authorList>
    </citation>
    <scope>NUCLEOTIDE SEQUENCE</scope>
    <source>
        <strain evidence="2">ChiHcolR34-3080</strain>
    </source>
</reference>
<name>A0A9D1QBC9_9FIRM</name>
<keyword evidence="1" id="KW-1133">Transmembrane helix</keyword>
<feature type="transmembrane region" description="Helical" evidence="1">
    <location>
        <begin position="111"/>
        <end position="133"/>
    </location>
</feature>
<proteinExistence type="predicted"/>